<gene>
    <name evidence="1" type="ORF">C1645_811510</name>
</gene>
<reference evidence="1 2" key="1">
    <citation type="submission" date="2018-06" db="EMBL/GenBank/DDBJ databases">
        <title>Comparative genomics reveals the genomic features of Rhizophagus irregularis, R. cerebriforme, R. diaphanum and Gigaspora rosea, and their symbiotic lifestyle signature.</title>
        <authorList>
            <person name="Morin E."/>
            <person name="San Clemente H."/>
            <person name="Chen E.C.H."/>
            <person name="De La Providencia I."/>
            <person name="Hainaut M."/>
            <person name="Kuo A."/>
            <person name="Kohler A."/>
            <person name="Murat C."/>
            <person name="Tang N."/>
            <person name="Roy S."/>
            <person name="Loubradou J."/>
            <person name="Henrissat B."/>
            <person name="Grigoriev I.V."/>
            <person name="Corradi N."/>
            <person name="Roux C."/>
            <person name="Martin F.M."/>
        </authorList>
    </citation>
    <scope>NUCLEOTIDE SEQUENCE [LARGE SCALE GENOMIC DNA]</scope>
    <source>
        <strain evidence="1 2">DAOM 227022</strain>
    </source>
</reference>
<accession>A0A397TMN7</accession>
<keyword evidence="2" id="KW-1185">Reference proteome</keyword>
<dbReference type="EMBL" id="QKYT01000004">
    <property type="protein sequence ID" value="RIA99473.1"/>
    <property type="molecule type" value="Genomic_DNA"/>
</dbReference>
<protein>
    <submittedName>
        <fullName evidence="1">Uncharacterized protein</fullName>
    </submittedName>
</protein>
<dbReference type="AlphaFoldDB" id="A0A397TMN7"/>
<sequence length="80" mass="9326">MSQKHNANKKQGFRRVLKPVFVNASELPISQDHDNLTENPMTQRENEECLINTNTISEFSSDKKFPIFNNCHFNNVTFKI</sequence>
<dbReference type="OrthoDB" id="2445412at2759"/>
<proteinExistence type="predicted"/>
<comment type="caution">
    <text evidence="1">The sequence shown here is derived from an EMBL/GenBank/DDBJ whole genome shotgun (WGS) entry which is preliminary data.</text>
</comment>
<dbReference type="Proteomes" id="UP000265703">
    <property type="component" value="Unassembled WGS sequence"/>
</dbReference>
<name>A0A397TMN7_9GLOM</name>
<evidence type="ECO:0000313" key="1">
    <source>
        <dbReference type="EMBL" id="RIA99473.1"/>
    </source>
</evidence>
<evidence type="ECO:0000313" key="2">
    <source>
        <dbReference type="Proteomes" id="UP000265703"/>
    </source>
</evidence>
<organism evidence="1 2">
    <name type="scientific">Glomus cerebriforme</name>
    <dbReference type="NCBI Taxonomy" id="658196"/>
    <lineage>
        <taxon>Eukaryota</taxon>
        <taxon>Fungi</taxon>
        <taxon>Fungi incertae sedis</taxon>
        <taxon>Mucoromycota</taxon>
        <taxon>Glomeromycotina</taxon>
        <taxon>Glomeromycetes</taxon>
        <taxon>Glomerales</taxon>
        <taxon>Glomeraceae</taxon>
        <taxon>Glomus</taxon>
    </lineage>
</organism>